<dbReference type="Pfam" id="PF24035">
    <property type="entry name" value="DUF7344"/>
    <property type="match status" value="1"/>
</dbReference>
<dbReference type="RefSeq" id="WP_089823713.1">
    <property type="nucleotide sequence ID" value="NZ_FODV01000004.1"/>
</dbReference>
<evidence type="ECO:0000256" key="1">
    <source>
        <dbReference type="SAM" id="MobiDB-lite"/>
    </source>
</evidence>
<feature type="region of interest" description="Disordered" evidence="1">
    <location>
        <begin position="183"/>
        <end position="222"/>
    </location>
</feature>
<dbReference type="InterPro" id="IPR036388">
    <property type="entry name" value="WH-like_DNA-bd_sf"/>
</dbReference>
<keyword evidence="2" id="KW-0812">Transmembrane</keyword>
<keyword evidence="2" id="KW-1133">Transmembrane helix</keyword>
<feature type="transmembrane region" description="Helical" evidence="2">
    <location>
        <begin position="152"/>
        <end position="173"/>
    </location>
</feature>
<evidence type="ECO:0000313" key="5">
    <source>
        <dbReference type="Proteomes" id="UP000199126"/>
    </source>
</evidence>
<evidence type="ECO:0000256" key="2">
    <source>
        <dbReference type="SAM" id="Phobius"/>
    </source>
</evidence>
<organism evidence="4 5">
    <name type="scientific">Halogranum amylolyticum</name>
    <dbReference type="NCBI Taxonomy" id="660520"/>
    <lineage>
        <taxon>Archaea</taxon>
        <taxon>Methanobacteriati</taxon>
        <taxon>Methanobacteriota</taxon>
        <taxon>Stenosarchaea group</taxon>
        <taxon>Halobacteria</taxon>
        <taxon>Halobacteriales</taxon>
        <taxon>Haloferacaceae</taxon>
    </lineage>
</organism>
<dbReference type="InterPro" id="IPR055768">
    <property type="entry name" value="DUF7344"/>
</dbReference>
<evidence type="ECO:0000259" key="3">
    <source>
        <dbReference type="Pfam" id="PF24035"/>
    </source>
</evidence>
<name>A0A1H8S2P1_9EURY</name>
<evidence type="ECO:0000313" key="4">
    <source>
        <dbReference type="EMBL" id="SEO72443.1"/>
    </source>
</evidence>
<dbReference type="OrthoDB" id="331021at2157"/>
<gene>
    <name evidence="4" type="ORF">SAMN04487948_104377</name>
</gene>
<proteinExistence type="predicted"/>
<keyword evidence="5" id="KW-1185">Reference proteome</keyword>
<dbReference type="Gene3D" id="1.10.10.10">
    <property type="entry name" value="Winged helix-like DNA-binding domain superfamily/Winged helix DNA-binding domain"/>
    <property type="match status" value="1"/>
</dbReference>
<feature type="transmembrane region" description="Helical" evidence="2">
    <location>
        <begin position="126"/>
        <end position="146"/>
    </location>
</feature>
<dbReference type="AlphaFoldDB" id="A0A1H8S2P1"/>
<keyword evidence="2" id="KW-0472">Membrane</keyword>
<feature type="domain" description="DUF7344" evidence="3">
    <location>
        <begin position="22"/>
        <end position="100"/>
    </location>
</feature>
<accession>A0A1H8S2P1</accession>
<reference evidence="5" key="1">
    <citation type="submission" date="2016-10" db="EMBL/GenBank/DDBJ databases">
        <authorList>
            <person name="Varghese N."/>
            <person name="Submissions S."/>
        </authorList>
    </citation>
    <scope>NUCLEOTIDE SEQUENCE [LARGE SCALE GENOMIC DNA]</scope>
    <source>
        <strain evidence="5">CGMCC 1.10121</strain>
    </source>
</reference>
<dbReference type="EMBL" id="FODV01000004">
    <property type="protein sequence ID" value="SEO72443.1"/>
    <property type="molecule type" value="Genomic_DNA"/>
</dbReference>
<sequence length="222" mass="24237">MGTNLETLQAETGEALSKDEIFSTLSNQRRRYVIHYLKHDPSQVRIRDLAEQIAAWENDITVEELTYKQRKRVYTSLHQTHLPKMDDCGIVEYDRDRGLISLAPGAADLEVYLEVVSGNDLPWSDFYLGLSAAALLLVAVGWAGILPVDVPPLGYAAFIALAFGAAAGVHSYVTRQMKVGTLDVPPDDSAPANDDERPTGLSDPEPSRDGVALTPGVDESND</sequence>
<dbReference type="Proteomes" id="UP000199126">
    <property type="component" value="Unassembled WGS sequence"/>
</dbReference>
<protein>
    <recommendedName>
        <fullName evidence="3">DUF7344 domain-containing protein</fullName>
    </recommendedName>
</protein>